<dbReference type="Pfam" id="PF00528">
    <property type="entry name" value="BPD_transp_1"/>
    <property type="match status" value="1"/>
</dbReference>
<dbReference type="InterPro" id="IPR000515">
    <property type="entry name" value="MetI-like"/>
</dbReference>
<dbReference type="InterPro" id="IPR035906">
    <property type="entry name" value="MetI-like_sf"/>
</dbReference>
<evidence type="ECO:0000256" key="6">
    <source>
        <dbReference type="ARBA" id="ARBA00022970"/>
    </source>
</evidence>
<evidence type="ECO:0000256" key="8">
    <source>
        <dbReference type="ARBA" id="ARBA00023136"/>
    </source>
</evidence>
<evidence type="ECO:0000256" key="3">
    <source>
        <dbReference type="ARBA" id="ARBA00022448"/>
    </source>
</evidence>
<protein>
    <submittedName>
        <fullName evidence="10">ABC transporter permease subunit</fullName>
    </submittedName>
</protein>
<dbReference type="InterPro" id="IPR043429">
    <property type="entry name" value="ArtM/GltK/GlnP/TcyL/YhdX-like"/>
</dbReference>
<dbReference type="CDD" id="cd06261">
    <property type="entry name" value="TM_PBP2"/>
    <property type="match status" value="1"/>
</dbReference>
<keyword evidence="5 9" id="KW-0812">Transmembrane</keyword>
<feature type="transmembrane region" description="Helical" evidence="9">
    <location>
        <begin position="196"/>
        <end position="217"/>
    </location>
</feature>
<keyword evidence="8 9" id="KW-0472">Membrane</keyword>
<evidence type="ECO:0000313" key="11">
    <source>
        <dbReference type="Proteomes" id="UP000433406"/>
    </source>
</evidence>
<dbReference type="RefSeq" id="WP_171896101.1">
    <property type="nucleotide sequence ID" value="NZ_CP053660.1"/>
</dbReference>
<dbReference type="Proteomes" id="UP000433406">
    <property type="component" value="Unassembled WGS sequence"/>
</dbReference>
<dbReference type="Gene3D" id="1.10.3720.10">
    <property type="entry name" value="MetI-like"/>
    <property type="match status" value="1"/>
</dbReference>
<accession>A0A6I3J4K2</accession>
<evidence type="ECO:0000256" key="4">
    <source>
        <dbReference type="ARBA" id="ARBA00022475"/>
    </source>
</evidence>
<feature type="transmembrane region" description="Helical" evidence="9">
    <location>
        <begin position="51"/>
        <end position="73"/>
    </location>
</feature>
<dbReference type="GO" id="GO:0006865">
    <property type="term" value="P:amino acid transport"/>
    <property type="evidence" value="ECO:0007669"/>
    <property type="project" value="UniProtKB-KW"/>
</dbReference>
<dbReference type="EMBL" id="WLCI01000003">
    <property type="protein sequence ID" value="MTB93934.1"/>
    <property type="molecule type" value="Genomic_DNA"/>
</dbReference>
<dbReference type="PANTHER" id="PTHR30614">
    <property type="entry name" value="MEMBRANE COMPONENT OF AMINO ACID ABC TRANSPORTER"/>
    <property type="match status" value="1"/>
</dbReference>
<gene>
    <name evidence="10" type="ORF">GGQ22_02460</name>
</gene>
<name>A0A6I3J4K2_9ACTN</name>
<organism evidence="10 11">
    <name type="scientific">Nocardioides marmotae</name>
    <dbReference type="NCBI Taxonomy" id="2663857"/>
    <lineage>
        <taxon>Bacteria</taxon>
        <taxon>Bacillati</taxon>
        <taxon>Actinomycetota</taxon>
        <taxon>Actinomycetes</taxon>
        <taxon>Propionibacteriales</taxon>
        <taxon>Nocardioidaceae</taxon>
        <taxon>Nocardioides</taxon>
    </lineage>
</organism>
<evidence type="ECO:0000256" key="5">
    <source>
        <dbReference type="ARBA" id="ARBA00022692"/>
    </source>
</evidence>
<feature type="transmembrane region" description="Helical" evidence="9">
    <location>
        <begin position="93"/>
        <end position="113"/>
    </location>
</feature>
<dbReference type="NCBIfam" id="TIGR01726">
    <property type="entry name" value="HEQRo_perm_3TM"/>
    <property type="match status" value="1"/>
</dbReference>
<dbReference type="AlphaFoldDB" id="A0A6I3J4K2"/>
<reference evidence="10 11" key="1">
    <citation type="submission" date="2019-10" db="EMBL/GenBank/DDBJ databases">
        <title>Nocardioides novel species isolated from the excrement of Marmot.</title>
        <authorList>
            <person name="Zhang G."/>
        </authorList>
    </citation>
    <scope>NUCLEOTIDE SEQUENCE [LARGE SCALE GENOMIC DNA]</scope>
    <source>
        <strain evidence="11">zg-579</strain>
    </source>
</reference>
<evidence type="ECO:0000256" key="7">
    <source>
        <dbReference type="ARBA" id="ARBA00022989"/>
    </source>
</evidence>
<keyword evidence="4" id="KW-1003">Cell membrane</keyword>
<dbReference type="SUPFAM" id="SSF161098">
    <property type="entry name" value="MetI-like"/>
    <property type="match status" value="1"/>
</dbReference>
<dbReference type="InterPro" id="IPR010065">
    <property type="entry name" value="AA_ABC_transptr_permease_3TM"/>
</dbReference>
<evidence type="ECO:0000256" key="2">
    <source>
        <dbReference type="ARBA" id="ARBA00010072"/>
    </source>
</evidence>
<keyword evidence="11" id="KW-1185">Reference proteome</keyword>
<comment type="subcellular location">
    <subcellularLocation>
        <location evidence="1 9">Cell membrane</location>
        <topology evidence="1 9">Multi-pass membrane protein</topology>
    </subcellularLocation>
</comment>
<keyword evidence="6" id="KW-0029">Amino-acid transport</keyword>
<keyword evidence="7 9" id="KW-1133">Transmembrane helix</keyword>
<dbReference type="GO" id="GO:0043190">
    <property type="term" value="C:ATP-binding cassette (ABC) transporter complex"/>
    <property type="evidence" value="ECO:0007669"/>
    <property type="project" value="InterPro"/>
</dbReference>
<comment type="similarity">
    <text evidence="2">Belongs to the binding-protein-dependent transport system permease family. HisMQ subfamily.</text>
</comment>
<evidence type="ECO:0000256" key="9">
    <source>
        <dbReference type="RuleBase" id="RU363032"/>
    </source>
</evidence>
<feature type="transmembrane region" description="Helical" evidence="9">
    <location>
        <begin position="12"/>
        <end position="39"/>
    </location>
</feature>
<sequence length="227" mass="24710">MNVVLDNLDLVGWAFAHTVLLFVFSGVLSMLLGTVLVAMRVGPVAVLRRAAAVYVALVRNTPLLIVLMFFQFAAPKIGITFNFIRVEWGEISMTSFFAAAVVSLTLYTSAFVCEALRSGVNAVPLGQAEAARSIGLPFADVMREVVLPQALRASVPPLASVQIALLKNTTVAGVFGVAEAFNQMRAFTNNFSSERFGIFVAFALIFVVLVEIVSFFASRLERRWRIA</sequence>
<keyword evidence="3 9" id="KW-0813">Transport</keyword>
<comment type="caution">
    <text evidence="10">The sequence shown here is derived from an EMBL/GenBank/DDBJ whole genome shotgun (WGS) entry which is preliminary data.</text>
</comment>
<dbReference type="GO" id="GO:0022857">
    <property type="term" value="F:transmembrane transporter activity"/>
    <property type="evidence" value="ECO:0007669"/>
    <property type="project" value="InterPro"/>
</dbReference>
<evidence type="ECO:0000313" key="10">
    <source>
        <dbReference type="EMBL" id="MTB93934.1"/>
    </source>
</evidence>
<dbReference type="PANTHER" id="PTHR30614:SF37">
    <property type="entry name" value="AMINO-ACID ABC TRANSPORTER PERMEASE PROTEIN YHDX-RELATED"/>
    <property type="match status" value="1"/>
</dbReference>
<dbReference type="PROSITE" id="PS50928">
    <property type="entry name" value="ABC_TM1"/>
    <property type="match status" value="1"/>
</dbReference>
<proteinExistence type="inferred from homology"/>
<evidence type="ECO:0000256" key="1">
    <source>
        <dbReference type="ARBA" id="ARBA00004651"/>
    </source>
</evidence>